<organism evidence="1">
    <name type="scientific">marine sediment metagenome</name>
    <dbReference type="NCBI Taxonomy" id="412755"/>
    <lineage>
        <taxon>unclassified sequences</taxon>
        <taxon>metagenomes</taxon>
        <taxon>ecological metagenomes</taxon>
    </lineage>
</organism>
<proteinExistence type="predicted"/>
<feature type="non-terminal residue" evidence="1">
    <location>
        <position position="1"/>
    </location>
</feature>
<dbReference type="EMBL" id="LAZR01032009">
    <property type="protein sequence ID" value="KKL52104.1"/>
    <property type="molecule type" value="Genomic_DNA"/>
</dbReference>
<protein>
    <recommendedName>
        <fullName evidence="2">Alpha-L-arabinofuranosidase C-terminal domain-containing protein</fullName>
    </recommendedName>
</protein>
<evidence type="ECO:0000313" key="1">
    <source>
        <dbReference type="EMBL" id="KKL52104.1"/>
    </source>
</evidence>
<dbReference type="AlphaFoldDB" id="A0A0F9CSC0"/>
<sequence>RDGIPVLISETGFHPVDGINSGNDLAYALYRSSWFFQGAGNERYTSIGVFVGVGENNRPHGFVSISDEATGGNGGGQVELTPSYHILFLWKEMVGGTIGDTTTTIRTYRETNLGRDYDIPYLSAVLVRKEGGIINLLVQNRSSKRAKITISLTGLVPQAVADVKKVGGFGKLYTSTNAVDPSNVIVENSSISDAASSFLFIFEPLSLTLVMLKE</sequence>
<dbReference type="InterPro" id="IPR013780">
    <property type="entry name" value="Glyco_hydro_b"/>
</dbReference>
<accession>A0A0F9CSC0</accession>
<name>A0A0F9CSC0_9ZZZZ</name>
<comment type="caution">
    <text evidence="1">The sequence shown here is derived from an EMBL/GenBank/DDBJ whole genome shotgun (WGS) entry which is preliminary data.</text>
</comment>
<reference evidence="1" key="1">
    <citation type="journal article" date="2015" name="Nature">
        <title>Complex archaea that bridge the gap between prokaryotes and eukaryotes.</title>
        <authorList>
            <person name="Spang A."/>
            <person name="Saw J.H."/>
            <person name="Jorgensen S.L."/>
            <person name="Zaremba-Niedzwiedzka K."/>
            <person name="Martijn J."/>
            <person name="Lind A.E."/>
            <person name="van Eijk R."/>
            <person name="Schleper C."/>
            <person name="Guy L."/>
            <person name="Ettema T.J."/>
        </authorList>
    </citation>
    <scope>NUCLEOTIDE SEQUENCE</scope>
</reference>
<gene>
    <name evidence="1" type="ORF">LCGC14_2288810</name>
</gene>
<dbReference type="Gene3D" id="2.60.40.1180">
    <property type="entry name" value="Golgi alpha-mannosidase II"/>
    <property type="match status" value="1"/>
</dbReference>
<evidence type="ECO:0008006" key="2">
    <source>
        <dbReference type="Google" id="ProtNLM"/>
    </source>
</evidence>